<dbReference type="AlphaFoldDB" id="A0A8X7TUR7"/>
<dbReference type="OrthoDB" id="783155at2759"/>
<dbReference type="EMBL" id="JAAMPC010000016">
    <property type="protein sequence ID" value="KAG2254281.1"/>
    <property type="molecule type" value="Genomic_DNA"/>
</dbReference>
<comment type="caution">
    <text evidence="1">The sequence shown here is derived from an EMBL/GenBank/DDBJ whole genome shotgun (WGS) entry which is preliminary data.</text>
</comment>
<accession>A0A8X7TUR7</accession>
<evidence type="ECO:0000313" key="2">
    <source>
        <dbReference type="Proteomes" id="UP000886595"/>
    </source>
</evidence>
<reference evidence="1 2" key="1">
    <citation type="submission" date="2020-02" db="EMBL/GenBank/DDBJ databases">
        <authorList>
            <person name="Ma Q."/>
            <person name="Huang Y."/>
            <person name="Song X."/>
            <person name="Pei D."/>
        </authorList>
    </citation>
    <scope>NUCLEOTIDE SEQUENCE [LARGE SCALE GENOMIC DNA]</scope>
    <source>
        <strain evidence="1">Sxm20200214</strain>
        <tissue evidence="1">Leaf</tissue>
    </source>
</reference>
<organism evidence="1 2">
    <name type="scientific">Brassica carinata</name>
    <name type="common">Ethiopian mustard</name>
    <name type="synonym">Abyssinian cabbage</name>
    <dbReference type="NCBI Taxonomy" id="52824"/>
    <lineage>
        <taxon>Eukaryota</taxon>
        <taxon>Viridiplantae</taxon>
        <taxon>Streptophyta</taxon>
        <taxon>Embryophyta</taxon>
        <taxon>Tracheophyta</taxon>
        <taxon>Spermatophyta</taxon>
        <taxon>Magnoliopsida</taxon>
        <taxon>eudicotyledons</taxon>
        <taxon>Gunneridae</taxon>
        <taxon>Pentapetalae</taxon>
        <taxon>rosids</taxon>
        <taxon>malvids</taxon>
        <taxon>Brassicales</taxon>
        <taxon>Brassicaceae</taxon>
        <taxon>Brassiceae</taxon>
        <taxon>Brassica</taxon>
    </lineage>
</organism>
<protein>
    <submittedName>
        <fullName evidence="1">Uncharacterized protein</fullName>
    </submittedName>
</protein>
<proteinExistence type="predicted"/>
<keyword evidence="2" id="KW-1185">Reference proteome</keyword>
<name>A0A8X7TUR7_BRACI</name>
<gene>
    <name evidence="1" type="ORF">Bca52824_084417</name>
</gene>
<evidence type="ECO:0000313" key="1">
    <source>
        <dbReference type="EMBL" id="KAG2254281.1"/>
    </source>
</evidence>
<dbReference type="Proteomes" id="UP000886595">
    <property type="component" value="Unassembled WGS sequence"/>
</dbReference>
<sequence>MILSLRRLNPPTRKMSLSKTPYREVLQRRKRRRFTRDTDNEVMDSFQSQPFKDDVKDEDFESDFEEAHSIDDELEHMCNSPEYVKKKMKNNKFF</sequence>